<dbReference type="CDD" id="cd00183">
    <property type="entry name" value="TFIIS_I"/>
    <property type="match status" value="1"/>
</dbReference>
<dbReference type="PROSITE" id="PS51321">
    <property type="entry name" value="TFIIS_CENTRAL"/>
    <property type="match status" value="1"/>
</dbReference>
<dbReference type="KEGG" id="osn:115223429"/>
<dbReference type="SUPFAM" id="SSF46942">
    <property type="entry name" value="Elongation factor TFIIS domain 2"/>
    <property type="match status" value="1"/>
</dbReference>
<evidence type="ECO:0000256" key="13">
    <source>
        <dbReference type="PROSITE-ProRule" id="PRU00649"/>
    </source>
</evidence>
<dbReference type="InterPro" id="IPR003617">
    <property type="entry name" value="TFIIS/CRSP70_N_sub"/>
</dbReference>
<evidence type="ECO:0000256" key="11">
    <source>
        <dbReference type="ARBA" id="ARBA00025408"/>
    </source>
</evidence>
<feature type="domain" description="TFIIS N-terminal" evidence="17">
    <location>
        <begin position="5"/>
        <end position="84"/>
    </location>
</feature>
<sequence length="304" mass="33646">MGCEDEVLKIGKKLEKMISSGTSDHAASVDLLKSLQDLPMTLDVLQKTRIGMTVNNFRKSSNADEVISLSKALIKSWKKLLPGESTNSKSSSSQSSARSNSVNKTDESSRDSTDSNSHDVSKKLEGDAKGGQSGTKLTDTSDPIRLKCRELLFNALKVDNPPPGVKPMPQIASEIEDSIYQEFRNTDMKYKNRVRSRVANLKDPKNPQLRESVLQGIIDPCRMAGMTAEEMASDAMKLLRSKLTKEAINEHQMAQTTGSVTDLIKCGKCKKTNCTYNQVQTRSADEPMTTFVLCNECGHRWKFC</sequence>
<evidence type="ECO:0000256" key="4">
    <source>
        <dbReference type="ARBA" id="ARBA00022723"/>
    </source>
</evidence>
<keyword evidence="5 12" id="KW-0863">Zinc-finger</keyword>
<keyword evidence="20" id="KW-0251">Elongation factor</keyword>
<evidence type="ECO:0000256" key="3">
    <source>
        <dbReference type="ARBA" id="ARBA00022553"/>
    </source>
</evidence>
<dbReference type="InterPro" id="IPR036575">
    <property type="entry name" value="TFIIS_cen_dom_sf"/>
</dbReference>
<keyword evidence="20" id="KW-0648">Protein biosynthesis</keyword>
<evidence type="ECO:0000256" key="2">
    <source>
        <dbReference type="ARBA" id="ARBA00009647"/>
    </source>
</evidence>
<accession>A0A6P7TF22</accession>
<dbReference type="SUPFAM" id="SSF47676">
    <property type="entry name" value="Conserved domain common to transcription factors TFIIS, elongin A, CRSP70"/>
    <property type="match status" value="1"/>
</dbReference>
<feature type="compositionally biased region" description="Basic and acidic residues" evidence="15">
    <location>
        <begin position="104"/>
        <end position="128"/>
    </location>
</feature>
<dbReference type="SUPFAM" id="SSF57783">
    <property type="entry name" value="Zinc beta-ribbon"/>
    <property type="match status" value="1"/>
</dbReference>
<dbReference type="Proteomes" id="UP000515154">
    <property type="component" value="Linkage group LG23"/>
</dbReference>
<feature type="region of interest" description="Disordered" evidence="15">
    <location>
        <begin position="83"/>
        <end position="141"/>
    </location>
</feature>
<dbReference type="GO" id="GO:0005634">
    <property type="term" value="C:nucleus"/>
    <property type="evidence" value="ECO:0007669"/>
    <property type="project" value="UniProtKB-SubCell"/>
</dbReference>
<comment type="function">
    <text evidence="11">Necessary for efficient RNA polymerase II transcription elongation past template-encoded arresting sites. The arresting sites in DNA have the property of trapping a certain fraction of elongating RNA polymerases that pass through, resulting in locked ternary complexes. Cleavage of the nascent transcript by S-II allows the resumption of elongation from the new 3'-terminus.</text>
</comment>
<dbReference type="InterPro" id="IPR035100">
    <property type="entry name" value="TF_IIS-typ"/>
</dbReference>
<dbReference type="FunFam" id="1.20.930.10:FF:000002">
    <property type="entry name" value="Transcription elongation factor A (SII), 1"/>
    <property type="match status" value="1"/>
</dbReference>
<dbReference type="PROSITE" id="PS00466">
    <property type="entry name" value="ZF_TFIIS_1"/>
    <property type="match status" value="1"/>
</dbReference>
<dbReference type="InterPro" id="IPR035441">
    <property type="entry name" value="TFIIS/LEDGF_dom_sf"/>
</dbReference>
<dbReference type="RefSeq" id="XP_029649828.1">
    <property type="nucleotide sequence ID" value="XM_029793968.2"/>
</dbReference>
<dbReference type="Pfam" id="PF07500">
    <property type="entry name" value="TFIIS_M"/>
    <property type="match status" value="1"/>
</dbReference>
<dbReference type="Pfam" id="PF08711">
    <property type="entry name" value="Med26"/>
    <property type="match status" value="1"/>
</dbReference>
<keyword evidence="3" id="KW-0597">Phosphoprotein</keyword>
<gene>
    <name evidence="20" type="primary">LOC115223429</name>
</gene>
<dbReference type="CDD" id="cd13749">
    <property type="entry name" value="Zn-ribbon_TFIIS"/>
    <property type="match status" value="1"/>
</dbReference>
<evidence type="ECO:0000256" key="14">
    <source>
        <dbReference type="RuleBase" id="RU368078"/>
    </source>
</evidence>
<keyword evidence="4 14" id="KW-0479">Metal-binding</keyword>
<evidence type="ECO:0000256" key="12">
    <source>
        <dbReference type="PROSITE-ProRule" id="PRU00472"/>
    </source>
</evidence>
<dbReference type="PROSITE" id="PS51319">
    <property type="entry name" value="TFIIS_N"/>
    <property type="match status" value="1"/>
</dbReference>
<reference evidence="20" key="1">
    <citation type="submission" date="2025-08" db="UniProtKB">
        <authorList>
            <consortium name="RefSeq"/>
        </authorList>
    </citation>
    <scope>IDENTIFICATION</scope>
</reference>
<dbReference type="Gene3D" id="1.10.472.30">
    <property type="entry name" value="Transcription elongation factor S-II, central domain"/>
    <property type="match status" value="1"/>
</dbReference>
<dbReference type="InterPro" id="IPR003618">
    <property type="entry name" value="TFIIS_cen_dom"/>
</dbReference>
<evidence type="ECO:0000256" key="7">
    <source>
        <dbReference type="ARBA" id="ARBA00023015"/>
    </source>
</evidence>
<feature type="domain" description="TFIIS-type" evidence="16">
    <location>
        <begin position="262"/>
        <end position="302"/>
    </location>
</feature>
<proteinExistence type="inferred from homology"/>
<dbReference type="InterPro" id="IPR017923">
    <property type="entry name" value="TFIIS_N"/>
</dbReference>
<protein>
    <recommendedName>
        <fullName evidence="14">Transcription elongation factor</fullName>
    </recommendedName>
</protein>
<dbReference type="GO" id="GO:0006368">
    <property type="term" value="P:transcription elongation by RNA polymerase II"/>
    <property type="evidence" value="ECO:0007669"/>
    <property type="project" value="InterPro"/>
</dbReference>
<name>A0A6P7TF22_9MOLL</name>
<dbReference type="Pfam" id="PF01096">
    <property type="entry name" value="Zn_ribbon_TFIIS"/>
    <property type="match status" value="1"/>
</dbReference>
<dbReference type="SMART" id="SM00440">
    <property type="entry name" value="ZnF_C2C2"/>
    <property type="match status" value="1"/>
</dbReference>
<evidence type="ECO:0000256" key="6">
    <source>
        <dbReference type="ARBA" id="ARBA00022833"/>
    </source>
</evidence>
<evidence type="ECO:0000313" key="20">
    <source>
        <dbReference type="RefSeq" id="XP_029649828.1"/>
    </source>
</evidence>
<evidence type="ECO:0000256" key="8">
    <source>
        <dbReference type="ARBA" id="ARBA00023125"/>
    </source>
</evidence>
<dbReference type="FunFam" id="2.20.25.10:FF:000001">
    <property type="entry name" value="Probable Transcription elongation factor S-II"/>
    <property type="match status" value="1"/>
</dbReference>
<evidence type="ECO:0000256" key="9">
    <source>
        <dbReference type="ARBA" id="ARBA00023163"/>
    </source>
</evidence>
<dbReference type="SMART" id="SM00509">
    <property type="entry name" value="TFS2N"/>
    <property type="match status" value="1"/>
</dbReference>
<comment type="similarity">
    <text evidence="2 14">Belongs to the TFS-II family.</text>
</comment>
<evidence type="ECO:0000259" key="18">
    <source>
        <dbReference type="PROSITE" id="PS51321"/>
    </source>
</evidence>
<dbReference type="PANTHER" id="PTHR11477">
    <property type="entry name" value="TRANSCRIPTION FACTOR S-II ZINC FINGER DOMAIN-CONTAINING PROTEIN"/>
    <property type="match status" value="1"/>
</dbReference>
<evidence type="ECO:0000256" key="1">
    <source>
        <dbReference type="ARBA" id="ARBA00004123"/>
    </source>
</evidence>
<dbReference type="SMART" id="SM00510">
    <property type="entry name" value="TFS2M"/>
    <property type="match status" value="1"/>
</dbReference>
<feature type="domain" description="TFIIS central" evidence="18">
    <location>
        <begin position="144"/>
        <end position="259"/>
    </location>
</feature>
<comment type="subcellular location">
    <subcellularLocation>
        <location evidence="1 13 14">Nucleus</location>
    </subcellularLocation>
</comment>
<keyword evidence="10 13" id="KW-0539">Nucleus</keyword>
<dbReference type="InterPro" id="IPR001222">
    <property type="entry name" value="Znf_TFIIS"/>
</dbReference>
<dbReference type="Gene3D" id="2.20.25.10">
    <property type="match status" value="1"/>
</dbReference>
<dbReference type="PANTHER" id="PTHR11477:SF0">
    <property type="entry name" value="IP08861P-RELATED"/>
    <property type="match status" value="1"/>
</dbReference>
<dbReference type="InterPro" id="IPR006289">
    <property type="entry name" value="TFSII"/>
</dbReference>
<feature type="compositionally biased region" description="Low complexity" evidence="15">
    <location>
        <begin position="85"/>
        <end position="103"/>
    </location>
</feature>
<keyword evidence="19" id="KW-1185">Reference proteome</keyword>
<dbReference type="AlphaFoldDB" id="A0A6P7TF22"/>
<dbReference type="GO" id="GO:0003746">
    <property type="term" value="F:translation elongation factor activity"/>
    <property type="evidence" value="ECO:0007669"/>
    <property type="project" value="UniProtKB-KW"/>
</dbReference>
<evidence type="ECO:0000259" key="16">
    <source>
        <dbReference type="PROSITE" id="PS51133"/>
    </source>
</evidence>
<evidence type="ECO:0000256" key="15">
    <source>
        <dbReference type="SAM" id="MobiDB-lite"/>
    </source>
</evidence>
<evidence type="ECO:0000259" key="17">
    <source>
        <dbReference type="PROSITE" id="PS51319"/>
    </source>
</evidence>
<dbReference type="PIRSF" id="PIRSF006704">
    <property type="entry name" value="TF_IIS"/>
    <property type="match status" value="1"/>
</dbReference>
<keyword evidence="8 14" id="KW-0238">DNA-binding</keyword>
<dbReference type="GO" id="GO:0003677">
    <property type="term" value="F:DNA binding"/>
    <property type="evidence" value="ECO:0007669"/>
    <property type="project" value="UniProtKB-KW"/>
</dbReference>
<evidence type="ECO:0000256" key="5">
    <source>
        <dbReference type="ARBA" id="ARBA00022771"/>
    </source>
</evidence>
<evidence type="ECO:0000313" key="19">
    <source>
        <dbReference type="Proteomes" id="UP000515154"/>
    </source>
</evidence>
<dbReference type="PROSITE" id="PS51133">
    <property type="entry name" value="ZF_TFIIS_2"/>
    <property type="match status" value="1"/>
</dbReference>
<keyword evidence="6 14" id="KW-0862">Zinc</keyword>
<keyword evidence="7 14" id="KW-0805">Transcription regulation</keyword>
<organism evidence="19 20">
    <name type="scientific">Octopus sinensis</name>
    <name type="common">East Asian common octopus</name>
    <dbReference type="NCBI Taxonomy" id="2607531"/>
    <lineage>
        <taxon>Eukaryota</taxon>
        <taxon>Metazoa</taxon>
        <taxon>Spiralia</taxon>
        <taxon>Lophotrochozoa</taxon>
        <taxon>Mollusca</taxon>
        <taxon>Cephalopoda</taxon>
        <taxon>Coleoidea</taxon>
        <taxon>Octopodiformes</taxon>
        <taxon>Octopoda</taxon>
        <taxon>Incirrata</taxon>
        <taxon>Octopodidae</taxon>
        <taxon>Octopus</taxon>
    </lineage>
</organism>
<dbReference type="Gene3D" id="1.20.930.10">
    <property type="entry name" value="Conserved domain common to transcription factors TFIIS, elongin A, CRSP70"/>
    <property type="match status" value="1"/>
</dbReference>
<keyword evidence="9 14" id="KW-0804">Transcription</keyword>
<dbReference type="NCBIfam" id="TIGR01385">
    <property type="entry name" value="TFSII"/>
    <property type="match status" value="1"/>
</dbReference>
<dbReference type="GO" id="GO:0008270">
    <property type="term" value="F:zinc ion binding"/>
    <property type="evidence" value="ECO:0007669"/>
    <property type="project" value="UniProtKB-UniRule"/>
</dbReference>
<evidence type="ECO:0000256" key="10">
    <source>
        <dbReference type="ARBA" id="ARBA00023242"/>
    </source>
</evidence>